<keyword evidence="3" id="KW-1185">Reference proteome</keyword>
<protein>
    <recommendedName>
        <fullName evidence="4">Exported signal peptide protein</fullName>
    </recommendedName>
</protein>
<reference evidence="3" key="6">
    <citation type="submission" date="2011-05" db="EMBL/GenBank/DDBJ databases">
        <title>Complete sequence of Collimonas fungivorans Ter331.</title>
        <authorList>
            <person name="Leveau J.H."/>
        </authorList>
    </citation>
    <scope>NUCLEOTIDE SEQUENCE [LARGE SCALE GENOMIC DNA]</scope>
    <source>
        <strain evidence="3">Ter331</strain>
    </source>
</reference>
<reference evidence="2 3" key="1">
    <citation type="journal article" date="2004" name="Environ. Microbiol.">
        <title>Phylogeny-function analysis of (meta)genomic libraries: screening for expression of ribosomal RNA genes by large-insert library fluorescent in situ hybridization (LIL-FISH).</title>
        <authorList>
            <person name="Leveau J.H."/>
            <person name="Gerards S."/>
            <person name="de Boer W."/>
            <person name="van Veen J.A."/>
        </authorList>
    </citation>
    <scope>NUCLEOTIDE SEQUENCE [LARGE SCALE GENOMIC DNA]</scope>
    <source>
        <strain evidence="2 3">Ter331</strain>
    </source>
</reference>
<evidence type="ECO:0000256" key="1">
    <source>
        <dbReference type="SAM" id="MobiDB-lite"/>
    </source>
</evidence>
<accession>G0ABK7</accession>
<evidence type="ECO:0000313" key="2">
    <source>
        <dbReference type="EMBL" id="AEK61573.1"/>
    </source>
</evidence>
<dbReference type="eggNOG" id="ENOG5031T51">
    <property type="taxonomic scope" value="Bacteria"/>
</dbReference>
<evidence type="ECO:0008006" key="4">
    <source>
        <dbReference type="Google" id="ProtNLM"/>
    </source>
</evidence>
<sequence length="199" mass="21624">MQKTTVSHYLKAQQLCYNSAPQLQEKRDAHEIYYGAMEMRKSLSILVLLCAGLAVAAPQVQAQTSAKKTVKKSAKKPAAKAAPAEVDDGEDEGTPDVKTSVSIDYKCELGNSLTIFTNAEDDKHIALRWGKALHRLSRVPTTTGANRFENRKYGLLWIGIPAKGILLDSKTGHQLANECKSAEQELLPAAAPVDPAHSL</sequence>
<dbReference type="AlphaFoldDB" id="G0ABK7"/>
<feature type="region of interest" description="Disordered" evidence="1">
    <location>
        <begin position="65"/>
        <end position="97"/>
    </location>
</feature>
<reference evidence="2 3" key="4">
    <citation type="journal article" date="2010" name="Environ. Microbiol.">
        <title>The bacterial genus Collimonas: mycophagy, weathering and other adaptive solutions to life in oligotrophic soil environments.</title>
        <authorList>
            <person name="Leveau J.H."/>
            <person name="Uroz S."/>
            <person name="de Boer W."/>
        </authorList>
    </citation>
    <scope>NUCLEOTIDE SEQUENCE [LARGE SCALE GENOMIC DNA]</scope>
    <source>
        <strain evidence="2 3">Ter331</strain>
    </source>
</reference>
<reference evidence="2 3" key="5">
    <citation type="journal article" date="2011" name="ISME J.">
        <title>Dual transcriptional profiling of a bacterial/fungal confrontation: Collimonas fungivorans versus Aspergillus niger.</title>
        <authorList>
            <person name="Mela F."/>
            <person name="Fritsche K."/>
            <person name="de Boer W."/>
            <person name="van Veen J.A."/>
            <person name="de Graaff L.H."/>
            <person name="van den Berg M."/>
            <person name="Leveau J.H."/>
        </authorList>
    </citation>
    <scope>NUCLEOTIDE SEQUENCE [LARGE SCALE GENOMIC DNA]</scope>
    <source>
        <strain evidence="2 3">Ter331</strain>
    </source>
</reference>
<feature type="compositionally biased region" description="Basic residues" evidence="1">
    <location>
        <begin position="68"/>
        <end position="78"/>
    </location>
</feature>
<gene>
    <name evidence="2" type="ordered locus">CFU_1741</name>
</gene>
<reference evidence="2 3" key="2">
    <citation type="journal article" date="2006" name="J. Microbiol. Methods">
        <title>Genomic flank-sequencing of plasposon insertion sites for rapid identification of functional genes.</title>
        <authorList>
            <person name="Leveau J.H."/>
            <person name="Gerards S."/>
            <person name="Fritsche K."/>
            <person name="Zondag G."/>
            <person name="van Veen J.A."/>
        </authorList>
    </citation>
    <scope>NUCLEOTIDE SEQUENCE [LARGE SCALE GENOMIC DNA]</scope>
    <source>
        <strain evidence="2 3">Ter331</strain>
    </source>
</reference>
<dbReference type="Proteomes" id="UP000008392">
    <property type="component" value="Chromosome"/>
</dbReference>
<feature type="compositionally biased region" description="Acidic residues" evidence="1">
    <location>
        <begin position="85"/>
        <end position="94"/>
    </location>
</feature>
<reference evidence="2 3" key="3">
    <citation type="journal article" date="2008" name="FEMS Microbiol. Ecol.">
        <title>Identification and characterization of genes underlying chitinolysis in Collimonas fungivorans Ter331.</title>
        <authorList>
            <person name="Fritsche K."/>
            <person name="de Boer W."/>
            <person name="Gerards S."/>
            <person name="van den Berg M."/>
            <person name="van Veen J.A."/>
            <person name="Leveau J.H."/>
        </authorList>
    </citation>
    <scope>NUCLEOTIDE SEQUENCE [LARGE SCALE GENOMIC DNA]</scope>
    <source>
        <strain evidence="2 3">Ter331</strain>
    </source>
</reference>
<name>G0ABK7_COLFT</name>
<dbReference type="KEGG" id="cfu:CFU_1741"/>
<dbReference type="HOGENOM" id="CLU_118489_0_0_4"/>
<proteinExistence type="predicted"/>
<dbReference type="EMBL" id="CP002745">
    <property type="protein sequence ID" value="AEK61573.1"/>
    <property type="molecule type" value="Genomic_DNA"/>
</dbReference>
<dbReference type="STRING" id="1005048.CFU_1741"/>
<evidence type="ECO:0000313" key="3">
    <source>
        <dbReference type="Proteomes" id="UP000008392"/>
    </source>
</evidence>
<organism evidence="2 3">
    <name type="scientific">Collimonas fungivorans (strain Ter331)</name>
    <dbReference type="NCBI Taxonomy" id="1005048"/>
    <lineage>
        <taxon>Bacteria</taxon>
        <taxon>Pseudomonadati</taxon>
        <taxon>Pseudomonadota</taxon>
        <taxon>Betaproteobacteria</taxon>
        <taxon>Burkholderiales</taxon>
        <taxon>Oxalobacteraceae</taxon>
        <taxon>Collimonas</taxon>
    </lineage>
</organism>